<protein>
    <submittedName>
        <fullName evidence="1">Uncharacterized protein</fullName>
    </submittedName>
</protein>
<dbReference type="Proteomes" id="UP000067626">
    <property type="component" value="Chromosome"/>
</dbReference>
<reference evidence="1 2" key="1">
    <citation type="submission" date="2015-07" db="EMBL/GenBank/DDBJ databases">
        <title>Genome analysis of myxobacterium Chondromyces crocatus Cm c5 reveals a high potential for natural compound synthesis and the genetic basis for the loss of fruiting body formation.</title>
        <authorList>
            <person name="Zaburannyi N."/>
            <person name="Bunk B."/>
            <person name="Maier J."/>
            <person name="Overmann J."/>
            <person name="Mueller R."/>
        </authorList>
    </citation>
    <scope>NUCLEOTIDE SEQUENCE [LARGE SCALE GENOMIC DNA]</scope>
    <source>
        <strain evidence="1 2">Cm c5</strain>
    </source>
</reference>
<keyword evidence="2" id="KW-1185">Reference proteome</keyword>
<dbReference type="KEGG" id="ccro:CMC5_060970"/>
<organism evidence="1 2">
    <name type="scientific">Chondromyces crocatus</name>
    <dbReference type="NCBI Taxonomy" id="52"/>
    <lineage>
        <taxon>Bacteria</taxon>
        <taxon>Pseudomonadati</taxon>
        <taxon>Myxococcota</taxon>
        <taxon>Polyangia</taxon>
        <taxon>Polyangiales</taxon>
        <taxon>Polyangiaceae</taxon>
        <taxon>Chondromyces</taxon>
    </lineage>
</organism>
<dbReference type="EMBL" id="CP012159">
    <property type="protein sequence ID" value="AKT41876.1"/>
    <property type="molecule type" value="Genomic_DNA"/>
</dbReference>
<dbReference type="PATRIC" id="fig|52.7.peg.6701"/>
<proteinExistence type="predicted"/>
<dbReference type="RefSeq" id="WP_050433586.1">
    <property type="nucleotide sequence ID" value="NZ_CP012159.1"/>
</dbReference>
<evidence type="ECO:0000313" key="2">
    <source>
        <dbReference type="Proteomes" id="UP000067626"/>
    </source>
</evidence>
<sequence length="702" mass="76456">MVRLALRRLSSIPLGAGRTLAAALLTTLAVGSLLAPSWLLSVGSRRAAACLAEVEAPRGPSLPDCNQQQRWFSVPSHVPWTRQAATYASEELQVRQALASYTDAAVGHPDRASLDHASGALQNAERLVLEGSQRLRFEDFGPPAPLPRLGREASLLGDRRTLLQLSDAWGDWYVRLHALRAALMEADLPRAQTLAARYAEFDPRDEDLRVTVAATLCLGDDARRGMEMLTLTQDDRASRRYAGMSRSWGDVRVLLIACAARAGLEPPPRPTRIDAGDEDLVDVRAVQSWRLAFARNDRAGLHRVAAWAQELLLSSDRPPESRAGLLVTVLTEANDLDPATLVALVQPRTEIHDTRLAPGLQLALPSFRAPGLRRPVVPGQHLVAAAARMATLAMSPELGNDDRQLLLDAAGALAFEAAREFALAGNPTAALDVLDRHERTIDTTALALARSSVWYLAGDPQRALEALASIARPPDLSGTHRIAHAAVTLQRAELLALLGRRDEAGRAAVEADEIIAGGLAPGLEARARWTRLALSRRANTAPLPPGMAPVLPHPSDGAHLFPWPWVGFADPDAPWTRPEQPALRTALERWAATRSAPPPERRALRFAALRRRGDAPPALWAYLILGGELLAEGEGDVETWLDALMALDARRFTFRELALSRAGAARWRGDTEHAATWQRRYETLRALIADPERAEIARFLGF</sequence>
<dbReference type="STRING" id="52.CMC5_060970"/>
<accession>A0A0K1EM34</accession>
<dbReference type="OrthoDB" id="5504070at2"/>
<gene>
    <name evidence="1" type="ORF">CMC5_060970</name>
</gene>
<evidence type="ECO:0000313" key="1">
    <source>
        <dbReference type="EMBL" id="AKT41876.1"/>
    </source>
</evidence>
<dbReference type="AlphaFoldDB" id="A0A0K1EM34"/>
<name>A0A0K1EM34_CHOCO</name>